<organism evidence="2 3">
    <name type="scientific">Natronococcus occultus SP4</name>
    <dbReference type="NCBI Taxonomy" id="694430"/>
    <lineage>
        <taxon>Archaea</taxon>
        <taxon>Methanobacteriati</taxon>
        <taxon>Methanobacteriota</taxon>
        <taxon>Stenosarchaea group</taxon>
        <taxon>Halobacteria</taxon>
        <taxon>Halobacteriales</taxon>
        <taxon>Natrialbaceae</taxon>
        <taxon>Natronococcus</taxon>
    </lineage>
</organism>
<feature type="transmembrane region" description="Helical" evidence="1">
    <location>
        <begin position="12"/>
        <end position="32"/>
    </location>
</feature>
<dbReference type="KEGG" id="nou:Natoc_3021"/>
<dbReference type="eggNOG" id="arCOG03188">
    <property type="taxonomic scope" value="Archaea"/>
</dbReference>
<keyword evidence="1" id="KW-0812">Transmembrane</keyword>
<dbReference type="AlphaFoldDB" id="L0K2J3"/>
<dbReference type="HOGENOM" id="CLU_429391_0_0_2"/>
<sequence length="647" mass="72466">MKALRNISTNTVFLSTSILILAILGITLSTFYNNIYVTVLPITLLLGVGVFTLLSFQGPVSEFSFKRTFSNTLIKAVICIYFINLSALNIVYYNNGNERVLAVHILTLLLYLLTVSLVVMIRSSSKRVGFVILTGAVHRATIYFSSQTHMGVDIFRHVDHVTSILESGSLSSIIGSRYYYAPFYHIYTAVSNQILGTEIHTTLFLIFTISMVVVFSTSIYIMTNIFWRPTFALIASILYLSADSVILWSISPQTTSLGLFFSLLSIYSLIRYIKSSNKIYLLLMTSLLLFTASTHQVSLFATFIIISSYVLFYNFYSEYPLNRSVYVMSISLLVFFLDSIVTRTQPGGATFFDQRVFVTFRSLTSGTGRTEHSLPSDPQFTATGAAALNEVHIMGLAILFILSIAGVLYYLSLDSHGKNNHLVVTLGGLVVVISFFTFAAPAIGIDLFMASRWFAFLHIPLVILATLGIFAVVSVASNALSSNNKKMLFIISLLIIICPYLILMGGNHEGAYDDPVFDSAPGAERWMTTETERELYKHASHYRGDDSDVLGDRRSDFPYQYYNGEGTETIQMEYQNPNSIIEEREGDLILYREYLDTNHPTYTLNVNGDRHNVHGPIPINKIDNRNYGKLYNNNKEGILIVINDVEG</sequence>
<evidence type="ECO:0008006" key="4">
    <source>
        <dbReference type="Google" id="ProtNLM"/>
    </source>
</evidence>
<keyword evidence="1" id="KW-0472">Membrane</keyword>
<feature type="transmembrane region" description="Helical" evidence="1">
    <location>
        <begin position="488"/>
        <end position="506"/>
    </location>
</feature>
<proteinExistence type="predicted"/>
<feature type="transmembrane region" description="Helical" evidence="1">
    <location>
        <begin position="38"/>
        <end position="60"/>
    </location>
</feature>
<accession>L0K2J3</accession>
<dbReference type="InterPro" id="IPR046671">
    <property type="entry name" value="DUF6541"/>
</dbReference>
<feature type="transmembrane region" description="Helical" evidence="1">
    <location>
        <begin position="100"/>
        <end position="121"/>
    </location>
</feature>
<dbReference type="EMBL" id="CP003929">
    <property type="protein sequence ID" value="AGB38770.1"/>
    <property type="molecule type" value="Genomic_DNA"/>
</dbReference>
<dbReference type="Proteomes" id="UP000010878">
    <property type="component" value="Chromosome"/>
</dbReference>
<feature type="transmembrane region" description="Helical" evidence="1">
    <location>
        <begin position="72"/>
        <end position="94"/>
    </location>
</feature>
<feature type="transmembrane region" description="Helical" evidence="1">
    <location>
        <begin position="423"/>
        <end position="443"/>
    </location>
</feature>
<feature type="transmembrane region" description="Helical" evidence="1">
    <location>
        <begin position="324"/>
        <end position="342"/>
    </location>
</feature>
<name>L0K2J3_9EURY</name>
<dbReference type="Pfam" id="PF20176">
    <property type="entry name" value="DUF6541"/>
    <property type="match status" value="1"/>
</dbReference>
<feature type="transmembrane region" description="Helical" evidence="1">
    <location>
        <begin position="203"/>
        <end position="223"/>
    </location>
</feature>
<evidence type="ECO:0000256" key="1">
    <source>
        <dbReference type="SAM" id="Phobius"/>
    </source>
</evidence>
<dbReference type="STRING" id="694430.Natoc_3021"/>
<reference evidence="2 3" key="1">
    <citation type="submission" date="2012-11" db="EMBL/GenBank/DDBJ databases">
        <title>FINISHED of Natronococcus occultus SP4, DSM 3396.</title>
        <authorList>
            <consortium name="DOE Joint Genome Institute"/>
            <person name="Eisen J."/>
            <person name="Huntemann M."/>
            <person name="Wei C.-L."/>
            <person name="Han J."/>
            <person name="Detter J.C."/>
            <person name="Han C."/>
            <person name="Tapia R."/>
            <person name="Chen A."/>
            <person name="Kyrpides N."/>
            <person name="Mavromatis K."/>
            <person name="Markowitz V."/>
            <person name="Szeto E."/>
            <person name="Ivanova N."/>
            <person name="Mikhailova N."/>
            <person name="Ovchinnikova G."/>
            <person name="Pagani I."/>
            <person name="Pati A."/>
            <person name="Goodwin L."/>
            <person name="Nordberg H.P."/>
            <person name="Cantor M.N."/>
            <person name="Hua S.X."/>
            <person name="Woyke T."/>
            <person name="Eisen J."/>
            <person name="Klenk H.-P."/>
            <person name="Klenk H.-P."/>
        </authorList>
    </citation>
    <scope>NUCLEOTIDE SEQUENCE [LARGE SCALE GENOMIC DNA]</scope>
    <source>
        <strain evidence="2 3">SP4</strain>
    </source>
</reference>
<protein>
    <recommendedName>
        <fullName evidence="4">Glycosyltransferase RgtA/B/C/D-like domain-containing protein</fullName>
    </recommendedName>
</protein>
<keyword evidence="3" id="KW-1185">Reference proteome</keyword>
<feature type="transmembrane region" description="Helical" evidence="1">
    <location>
        <begin position="455"/>
        <end position="476"/>
    </location>
</feature>
<keyword evidence="1" id="KW-1133">Transmembrane helix</keyword>
<evidence type="ECO:0000313" key="2">
    <source>
        <dbReference type="EMBL" id="AGB38770.1"/>
    </source>
</evidence>
<evidence type="ECO:0000313" key="3">
    <source>
        <dbReference type="Proteomes" id="UP000010878"/>
    </source>
</evidence>
<feature type="transmembrane region" description="Helical" evidence="1">
    <location>
        <begin position="279"/>
        <end position="312"/>
    </location>
</feature>
<gene>
    <name evidence="2" type="ORF">Natoc_3021</name>
</gene>
<feature type="transmembrane region" description="Helical" evidence="1">
    <location>
        <begin position="391"/>
        <end position="411"/>
    </location>
</feature>